<dbReference type="AlphaFoldDB" id="A0A0A7I5F3"/>
<proteinExistence type="predicted"/>
<gene>
    <name evidence="1" type="ORF">AH68_06930</name>
</gene>
<dbReference type="Proteomes" id="UP000030625">
    <property type="component" value="Chromosome"/>
</dbReference>
<dbReference type="HOGENOM" id="CLU_2116247_0_0_11"/>
<dbReference type="KEGG" id="bka:AH68_06930"/>
<organism evidence="1 2">
    <name type="scientific">Bifidobacterium catenulatum PV20-2</name>
    <dbReference type="NCBI Taxonomy" id="1447716"/>
    <lineage>
        <taxon>Bacteria</taxon>
        <taxon>Bacillati</taxon>
        <taxon>Actinomycetota</taxon>
        <taxon>Actinomycetes</taxon>
        <taxon>Bifidobacteriales</taxon>
        <taxon>Bifidobacteriaceae</taxon>
        <taxon>Bifidobacterium</taxon>
    </lineage>
</organism>
<accession>A0A0A7I5F3</accession>
<dbReference type="STRING" id="1447716.AH68_06930"/>
<dbReference type="EMBL" id="CP007456">
    <property type="protein sequence ID" value="AIZ15472.1"/>
    <property type="molecule type" value="Genomic_DNA"/>
</dbReference>
<evidence type="ECO:0000313" key="1">
    <source>
        <dbReference type="EMBL" id="AIZ15472.1"/>
    </source>
</evidence>
<protein>
    <submittedName>
        <fullName evidence="1">Uncharacterized protein</fullName>
    </submittedName>
</protein>
<sequence>MDGCAIIDARRRESVETGPLWRANAAATGKVQTGAWKSRLHSGNTEQDMRNALVKSFMCDHYSKTMHWAATDRDPARYGIRGRSEYWLHRPSPTLQHRERAFLLSIAEKERIFK</sequence>
<evidence type="ECO:0000313" key="2">
    <source>
        <dbReference type="Proteomes" id="UP000030625"/>
    </source>
</evidence>
<reference evidence="1 2" key="1">
    <citation type="journal article" date="2015" name="Genome Announc.">
        <title>Complete and Assembled Genome Sequence of Bifidobacterium kashiwanohense PV20-2, Isolated from the Feces of an Anemic Kenyan Infant.</title>
        <authorList>
            <person name="Vazquez-Gutierrez P."/>
            <person name="Lacroix C."/>
            <person name="Chassard C."/>
            <person name="Klumpp J."/>
            <person name="Jans C."/>
            <person name="Stevens M.J."/>
        </authorList>
    </citation>
    <scope>NUCLEOTIDE SEQUENCE [LARGE SCALE GENOMIC DNA]</scope>
    <source>
        <strain evidence="1 2">PV20-2</strain>
    </source>
</reference>
<name>A0A0A7I5F3_9BIFI</name>